<evidence type="ECO:0000313" key="1">
    <source>
        <dbReference type="EMBL" id="ABZ86279.1"/>
    </source>
</evidence>
<reference evidence="1" key="1">
    <citation type="submission" date="2009-01" db="EMBL/GenBank/DDBJ databases">
        <title>Complete sequence of chromosome of Francisella philomiragia subsp. philomiragia ATCC 25017.</title>
        <authorList>
            <consortium name="US DOE Joint Genome Institute"/>
            <person name="Copeland A."/>
            <person name="Lucas S."/>
            <person name="Lapidus A."/>
            <person name="Barry K."/>
            <person name="Detter J.C."/>
            <person name="Glavina del Rio T."/>
            <person name="Hammon N."/>
            <person name="Israni S."/>
            <person name="Dalin E."/>
            <person name="Tice H."/>
            <person name="Pitluck S."/>
            <person name="Chain P."/>
            <person name="Malfatti S."/>
            <person name="Shin M."/>
            <person name="Vergez L."/>
            <person name="Schmutz J."/>
            <person name="Larimer F."/>
            <person name="Land M."/>
            <person name="Hauser L."/>
            <person name="Richardson P."/>
        </authorList>
    </citation>
    <scope>NUCLEOTIDE SEQUENCE</scope>
    <source>
        <strain evidence="1">ATCC 25017</strain>
    </source>
</reference>
<dbReference type="EMBL" id="CP000937">
    <property type="protein sequence ID" value="ABZ86279.1"/>
    <property type="molecule type" value="Genomic_DNA"/>
</dbReference>
<proteinExistence type="predicted"/>
<protein>
    <submittedName>
        <fullName evidence="1">Uncharacterized protein</fullName>
    </submittedName>
</protein>
<gene>
    <name evidence="1" type="ordered locus">Fphi_0059</name>
</gene>
<organism evidence="1">
    <name type="scientific">Francisella philomiragia subsp. philomiragia (strain ATCC 25017 / CCUG 19701 / FSC 153 / O#319-036)</name>
    <dbReference type="NCBI Taxonomy" id="484022"/>
    <lineage>
        <taxon>Bacteria</taxon>
        <taxon>Pseudomonadati</taxon>
        <taxon>Pseudomonadota</taxon>
        <taxon>Gammaproteobacteria</taxon>
        <taxon>Thiotrichales</taxon>
        <taxon>Francisellaceae</taxon>
        <taxon>Francisella</taxon>
    </lineage>
</organism>
<dbReference type="HOGENOM" id="CLU_3118128_0_0_6"/>
<sequence length="50" mass="5407">MLVDVYISLPKNADEPSQKDLSALLANAPNANQSTCQNTFKISNFSHNVG</sequence>
<dbReference type="KEGG" id="fph:Fphi_0059"/>
<dbReference type="AlphaFoldDB" id="B0TY37"/>
<name>B0TY37_FRAP2</name>
<accession>B0TY37</accession>